<organism evidence="3">
    <name type="scientific">invertebrate metagenome</name>
    <dbReference type="NCBI Taxonomy" id="1711999"/>
    <lineage>
        <taxon>unclassified sequences</taxon>
        <taxon>metagenomes</taxon>
        <taxon>organismal metagenomes</taxon>
    </lineage>
</organism>
<comment type="catalytic activity">
    <reaction evidence="1">
        <text>2-succinylbenzoyl-CoA + H(+) = 1,4-dihydroxy-2-naphthoyl-CoA + H2O</text>
        <dbReference type="Rhea" id="RHEA:26562"/>
        <dbReference type="ChEBI" id="CHEBI:15377"/>
        <dbReference type="ChEBI" id="CHEBI:15378"/>
        <dbReference type="ChEBI" id="CHEBI:57364"/>
        <dbReference type="ChEBI" id="CHEBI:58897"/>
        <dbReference type="EC" id="4.1.3.36"/>
    </reaction>
</comment>
<name>A0A484H788_9ZZZZ</name>
<dbReference type="EMBL" id="LR026963">
    <property type="protein sequence ID" value="VBB69335.1"/>
    <property type="molecule type" value="Genomic_DNA"/>
</dbReference>
<accession>A0A484H788</accession>
<sequence>MKHYEDILYTVTGNIARITLNRPETYNAFRGRTTEELIHAFMMAGRDQSSGVIVLTGAGDKAFCSGGDQSAHEGHYDGRGTIGIPLEELHSVIRDVPKPVIARVQGYAIGGGNVLALLCDLTIASEQAVFGQVGPRVGSVDPGWGTAFLTRVVGEKKARELWYLCRRYTAQEALAMGLCNAVVPHDQLDAEVDHWCAEILEKSPTALAIAKRAFNAESEHIRGLGALGLQAVALYYQTEESQEGVQAFLEKRPPAFRQHVSGAPQRPPDSSD</sequence>
<protein>
    <submittedName>
        <fullName evidence="3">Naphthoate synthase</fullName>
        <ecNumber evidence="3">4.1.3.36</ecNumber>
    </submittedName>
</protein>
<dbReference type="CDD" id="cd06558">
    <property type="entry name" value="crotonase-like"/>
    <property type="match status" value="1"/>
</dbReference>
<dbReference type="PANTHER" id="PTHR43113:SF1">
    <property type="entry name" value="1,4-DIHYDROXY-2-NAPHTHOYL-COA SYNTHASE, PEROXISOMAL"/>
    <property type="match status" value="1"/>
</dbReference>
<dbReference type="InterPro" id="IPR029045">
    <property type="entry name" value="ClpP/crotonase-like_dom_sf"/>
</dbReference>
<dbReference type="Pfam" id="PF00378">
    <property type="entry name" value="ECH_1"/>
    <property type="match status" value="1"/>
</dbReference>
<dbReference type="EC" id="4.1.3.36" evidence="3"/>
<dbReference type="InterPro" id="IPR010198">
    <property type="entry name" value="DHNA-CoA_synthase_MenB"/>
</dbReference>
<dbReference type="PROSITE" id="PS00166">
    <property type="entry name" value="ENOYL_COA_HYDRATASE"/>
    <property type="match status" value="1"/>
</dbReference>
<dbReference type="Gene3D" id="3.90.226.10">
    <property type="entry name" value="2-enoyl-CoA Hydratase, Chain A, domain 1"/>
    <property type="match status" value="1"/>
</dbReference>
<dbReference type="HAMAP" id="MF_01934">
    <property type="entry name" value="MenB"/>
    <property type="match status" value="1"/>
</dbReference>
<dbReference type="InterPro" id="IPR014748">
    <property type="entry name" value="Enoyl-CoA_hydra_C"/>
</dbReference>
<dbReference type="PANTHER" id="PTHR43113">
    <property type="entry name" value="NUCLEOSIDE-DIPHOSPHATE-SUGAR EPIMERASE"/>
    <property type="match status" value="1"/>
</dbReference>
<dbReference type="AlphaFoldDB" id="A0A484H788"/>
<evidence type="ECO:0000313" key="3">
    <source>
        <dbReference type="EMBL" id="VBB69335.1"/>
    </source>
</evidence>
<reference evidence="3" key="1">
    <citation type="submission" date="2018-10" db="EMBL/GenBank/DDBJ databases">
        <authorList>
            <person name="Gruber-Vodicka H."/>
            <person name="Jaeckle O."/>
        </authorList>
    </citation>
    <scope>NUCLEOTIDE SEQUENCE</scope>
</reference>
<keyword evidence="2 3" id="KW-0456">Lyase</keyword>
<evidence type="ECO:0000256" key="2">
    <source>
        <dbReference type="ARBA" id="ARBA00023239"/>
    </source>
</evidence>
<dbReference type="Gene3D" id="1.10.12.10">
    <property type="entry name" value="Lyase 2-enoyl-coa Hydratase, Chain A, domain 2"/>
    <property type="match status" value="1"/>
</dbReference>
<dbReference type="InterPro" id="IPR001753">
    <property type="entry name" value="Enoyl-CoA_hydra/iso"/>
</dbReference>
<dbReference type="SUPFAM" id="SSF52096">
    <property type="entry name" value="ClpP/crotonase"/>
    <property type="match status" value="1"/>
</dbReference>
<gene>
    <name evidence="3" type="ORF">RIEGSTA812A_PEG_808</name>
</gene>
<dbReference type="GO" id="GO:0008935">
    <property type="term" value="F:1,4-dihydroxy-2-naphthoyl-CoA synthase activity"/>
    <property type="evidence" value="ECO:0007669"/>
    <property type="project" value="UniProtKB-EC"/>
</dbReference>
<dbReference type="GO" id="GO:0009234">
    <property type="term" value="P:menaquinone biosynthetic process"/>
    <property type="evidence" value="ECO:0007669"/>
    <property type="project" value="InterPro"/>
</dbReference>
<evidence type="ECO:0000256" key="1">
    <source>
        <dbReference type="ARBA" id="ARBA00000177"/>
    </source>
</evidence>
<dbReference type="InterPro" id="IPR018376">
    <property type="entry name" value="Enoyl-CoA_hyd/isom_CS"/>
</dbReference>
<proteinExistence type="inferred from homology"/>
<dbReference type="GO" id="GO:0005829">
    <property type="term" value="C:cytosol"/>
    <property type="evidence" value="ECO:0007669"/>
    <property type="project" value="TreeGrafter"/>
</dbReference>